<evidence type="ECO:0000256" key="5">
    <source>
        <dbReference type="ARBA" id="ARBA00023601"/>
    </source>
</evidence>
<dbReference type="Pfam" id="PF04055">
    <property type="entry name" value="Radical_SAM"/>
    <property type="match status" value="1"/>
</dbReference>
<comment type="similarity">
    <text evidence="5">Belongs to the radical SAM superfamily. Anaerobic sulfatase-maturating enzyme family.</text>
</comment>
<dbReference type="SUPFAM" id="SSF102114">
    <property type="entry name" value="Radical SAM enzymes"/>
    <property type="match status" value="1"/>
</dbReference>
<dbReference type="SFLD" id="SFLDS00029">
    <property type="entry name" value="Radical_SAM"/>
    <property type="match status" value="1"/>
</dbReference>
<keyword evidence="3" id="KW-0408">Iron</keyword>
<dbReference type="GO" id="GO:0051536">
    <property type="term" value="F:iron-sulfur cluster binding"/>
    <property type="evidence" value="ECO:0007669"/>
    <property type="project" value="UniProtKB-KW"/>
</dbReference>
<name>A0A381Z4L4_9ZZZZ</name>
<dbReference type="CDD" id="cd01335">
    <property type="entry name" value="Radical_SAM"/>
    <property type="match status" value="1"/>
</dbReference>
<dbReference type="InterPro" id="IPR007197">
    <property type="entry name" value="rSAM"/>
</dbReference>
<dbReference type="NCBIfam" id="NF033640">
    <property type="entry name" value="N_Twi_rSAM"/>
    <property type="match status" value="1"/>
</dbReference>
<keyword evidence="4" id="KW-0411">Iron-sulfur</keyword>
<dbReference type="PANTHER" id="PTHR43273">
    <property type="entry name" value="ANAEROBIC SULFATASE-MATURATING ENZYME HOMOLOG ASLB-RELATED"/>
    <property type="match status" value="1"/>
</dbReference>
<evidence type="ECO:0000256" key="4">
    <source>
        <dbReference type="ARBA" id="ARBA00023014"/>
    </source>
</evidence>
<evidence type="ECO:0000256" key="1">
    <source>
        <dbReference type="ARBA" id="ARBA00022691"/>
    </source>
</evidence>
<dbReference type="GO" id="GO:0016491">
    <property type="term" value="F:oxidoreductase activity"/>
    <property type="evidence" value="ECO:0007669"/>
    <property type="project" value="InterPro"/>
</dbReference>
<sequence length="414" mass="48404">MHTTANVSKNSIKMCCEGRYTKSQLSEKSSGIPANKRLKEFFYNDKQLLEIRENLLKGEEPLECHVCGDRERNGWSSDRLDYLKKYDHITPDLKYGNRYKQPLSLDIRPGNVCNLKCRMCDPGNSSEISKELQQNPNLNQYYDPYRNREDLSSNMDIINFLSDIDFKLIENLDILGGEPTVDPDTIAFLEKLIEEGNTNLKLNITSNCTNFNKHWQLFKQFNKLNVCASLDGVGKTYDYIRTNAKWDSVLQNINQLQTLPNLVHLSINVVVQMYNIFDVKEWARFFYNMRKDGDPEERASVGAAYIQACYDPPHFHPSILFEEDKKFIIKEINDLIKEENIKDEEFIERTLTPVQTCLNDPIWNQFEPNAYPAMKPNSVEELRHHFKKHTRMQDKIRNTSAVESLHPRIKKYLI</sequence>
<feature type="domain" description="Radical SAM core" evidence="6">
    <location>
        <begin position="99"/>
        <end position="342"/>
    </location>
</feature>
<accession>A0A381Z4L4</accession>
<dbReference type="EMBL" id="UINC01019835">
    <property type="protein sequence ID" value="SVA83881.1"/>
    <property type="molecule type" value="Genomic_DNA"/>
</dbReference>
<evidence type="ECO:0000256" key="2">
    <source>
        <dbReference type="ARBA" id="ARBA00022723"/>
    </source>
</evidence>
<dbReference type="GO" id="GO:0046872">
    <property type="term" value="F:metal ion binding"/>
    <property type="evidence" value="ECO:0007669"/>
    <property type="project" value="UniProtKB-KW"/>
</dbReference>
<dbReference type="Gene3D" id="3.20.20.70">
    <property type="entry name" value="Aldolase class I"/>
    <property type="match status" value="1"/>
</dbReference>
<evidence type="ECO:0000313" key="7">
    <source>
        <dbReference type="EMBL" id="SVA83881.1"/>
    </source>
</evidence>
<dbReference type="AlphaFoldDB" id="A0A381Z4L4"/>
<reference evidence="7" key="1">
    <citation type="submission" date="2018-05" db="EMBL/GenBank/DDBJ databases">
        <authorList>
            <person name="Lanie J.A."/>
            <person name="Ng W.-L."/>
            <person name="Kazmierczak K.M."/>
            <person name="Andrzejewski T.M."/>
            <person name="Davidsen T.M."/>
            <person name="Wayne K.J."/>
            <person name="Tettelin H."/>
            <person name="Glass J.I."/>
            <person name="Rusch D."/>
            <person name="Podicherti R."/>
            <person name="Tsui H.-C.T."/>
            <person name="Winkler M.E."/>
        </authorList>
    </citation>
    <scope>NUCLEOTIDE SEQUENCE</scope>
</reference>
<evidence type="ECO:0000256" key="3">
    <source>
        <dbReference type="ARBA" id="ARBA00023004"/>
    </source>
</evidence>
<gene>
    <name evidence="7" type="ORF">METZ01_LOCUS136735</name>
</gene>
<dbReference type="InterPro" id="IPR013785">
    <property type="entry name" value="Aldolase_TIM"/>
</dbReference>
<dbReference type="PROSITE" id="PS51918">
    <property type="entry name" value="RADICAL_SAM"/>
    <property type="match status" value="1"/>
</dbReference>
<dbReference type="InterPro" id="IPR058240">
    <property type="entry name" value="rSAM_sf"/>
</dbReference>
<proteinExistence type="inferred from homology"/>
<dbReference type="PANTHER" id="PTHR43273:SF3">
    <property type="entry name" value="ANAEROBIC SULFATASE-MATURATING ENZYME HOMOLOG ASLB-RELATED"/>
    <property type="match status" value="1"/>
</dbReference>
<keyword evidence="2" id="KW-0479">Metal-binding</keyword>
<evidence type="ECO:0000259" key="6">
    <source>
        <dbReference type="PROSITE" id="PS51918"/>
    </source>
</evidence>
<organism evidence="7">
    <name type="scientific">marine metagenome</name>
    <dbReference type="NCBI Taxonomy" id="408172"/>
    <lineage>
        <taxon>unclassified sequences</taxon>
        <taxon>metagenomes</taxon>
        <taxon>ecological metagenomes</taxon>
    </lineage>
</organism>
<keyword evidence="1" id="KW-0949">S-adenosyl-L-methionine</keyword>
<dbReference type="SFLD" id="SFLDG01067">
    <property type="entry name" value="SPASM/twitch_domain_containing"/>
    <property type="match status" value="1"/>
</dbReference>
<dbReference type="InterPro" id="IPR023867">
    <property type="entry name" value="Sulphatase_maturase_rSAM"/>
</dbReference>
<protein>
    <recommendedName>
        <fullName evidence="6">Radical SAM core domain-containing protein</fullName>
    </recommendedName>
</protein>